<accession>A0ABV0YZD7</accession>
<protein>
    <submittedName>
        <fullName evidence="1">Uncharacterized protein</fullName>
    </submittedName>
</protein>
<sequence>MRELETWNRFVHLAFMIAGEVCHKSLTFSKVKRNMEQLGNLGLWRWLHSVRASRHLLWRVDKHPADEKTLTFHHHFNYCCYGSPQSDKPKSTAILNGLNLCYNHKTFLSSFFCANQV</sequence>
<evidence type="ECO:0000313" key="1">
    <source>
        <dbReference type="EMBL" id="MEQ2298756.1"/>
    </source>
</evidence>
<keyword evidence="2" id="KW-1185">Reference proteome</keyword>
<evidence type="ECO:0000313" key="2">
    <source>
        <dbReference type="Proteomes" id="UP001469553"/>
    </source>
</evidence>
<dbReference type="Proteomes" id="UP001469553">
    <property type="component" value="Unassembled WGS sequence"/>
</dbReference>
<dbReference type="EMBL" id="JAHRIP010047492">
    <property type="protein sequence ID" value="MEQ2298756.1"/>
    <property type="molecule type" value="Genomic_DNA"/>
</dbReference>
<comment type="caution">
    <text evidence="1">The sequence shown here is derived from an EMBL/GenBank/DDBJ whole genome shotgun (WGS) entry which is preliminary data.</text>
</comment>
<proteinExistence type="predicted"/>
<gene>
    <name evidence="1" type="ORF">AMECASPLE_008673</name>
</gene>
<reference evidence="1 2" key="1">
    <citation type="submission" date="2021-06" db="EMBL/GenBank/DDBJ databases">
        <authorList>
            <person name="Palmer J.M."/>
        </authorList>
    </citation>
    <scope>NUCLEOTIDE SEQUENCE [LARGE SCALE GENOMIC DNA]</scope>
    <source>
        <strain evidence="1 2">AS_MEX2019</strain>
        <tissue evidence="1">Muscle</tissue>
    </source>
</reference>
<organism evidence="1 2">
    <name type="scientific">Ameca splendens</name>
    <dbReference type="NCBI Taxonomy" id="208324"/>
    <lineage>
        <taxon>Eukaryota</taxon>
        <taxon>Metazoa</taxon>
        <taxon>Chordata</taxon>
        <taxon>Craniata</taxon>
        <taxon>Vertebrata</taxon>
        <taxon>Euteleostomi</taxon>
        <taxon>Actinopterygii</taxon>
        <taxon>Neopterygii</taxon>
        <taxon>Teleostei</taxon>
        <taxon>Neoteleostei</taxon>
        <taxon>Acanthomorphata</taxon>
        <taxon>Ovalentaria</taxon>
        <taxon>Atherinomorphae</taxon>
        <taxon>Cyprinodontiformes</taxon>
        <taxon>Goodeidae</taxon>
        <taxon>Ameca</taxon>
    </lineage>
</organism>
<name>A0ABV0YZD7_9TELE</name>